<dbReference type="RefSeq" id="XP_012213235.1">
    <property type="nucleotide sequence ID" value="XM_012357845.1"/>
</dbReference>
<evidence type="ECO:0000313" key="3">
    <source>
        <dbReference type="Proteomes" id="UP000030745"/>
    </source>
</evidence>
<dbReference type="Proteomes" id="UP000030745">
    <property type="component" value="Unassembled WGS sequence"/>
</dbReference>
<accession>A0A067BD60</accession>
<reference evidence="2 3" key="1">
    <citation type="journal article" date="2013" name="PLoS Genet.">
        <title>Distinctive expansion of potential virulence genes in the genome of the oomycete fish pathogen Saprolegnia parasitica.</title>
        <authorList>
            <person name="Jiang R.H."/>
            <person name="de Bruijn I."/>
            <person name="Haas B.J."/>
            <person name="Belmonte R."/>
            <person name="Lobach L."/>
            <person name="Christie J."/>
            <person name="van den Ackerveken G."/>
            <person name="Bottin A."/>
            <person name="Bulone V."/>
            <person name="Diaz-Moreno S.M."/>
            <person name="Dumas B."/>
            <person name="Fan L."/>
            <person name="Gaulin E."/>
            <person name="Govers F."/>
            <person name="Grenville-Briggs L.J."/>
            <person name="Horner N.R."/>
            <person name="Levin J.Z."/>
            <person name="Mammella M."/>
            <person name="Meijer H.J."/>
            <person name="Morris P."/>
            <person name="Nusbaum C."/>
            <person name="Oome S."/>
            <person name="Phillips A.J."/>
            <person name="van Rooyen D."/>
            <person name="Rzeszutek E."/>
            <person name="Saraiva M."/>
            <person name="Secombes C.J."/>
            <person name="Seidl M.F."/>
            <person name="Snel B."/>
            <person name="Stassen J.H."/>
            <person name="Sykes S."/>
            <person name="Tripathy S."/>
            <person name="van den Berg H."/>
            <person name="Vega-Arreguin J.C."/>
            <person name="Wawra S."/>
            <person name="Young S.K."/>
            <person name="Zeng Q."/>
            <person name="Dieguez-Uribeondo J."/>
            <person name="Russ C."/>
            <person name="Tyler B.M."/>
            <person name="van West P."/>
        </authorList>
    </citation>
    <scope>NUCLEOTIDE SEQUENCE [LARGE SCALE GENOMIC DNA]</scope>
    <source>
        <strain evidence="2 3">CBS 223.65</strain>
    </source>
</reference>
<dbReference type="KEGG" id="spar:SPRG_18410"/>
<sequence length="90" mass="9285">MKTIVADDDVWKSYLLTNSAAAKLRHEPFDLYVELSDATGIMSITGDEATDVDACSDAPEPADSSTEPPAATPPTSGAPTTATTATAPQT</sequence>
<feature type="region of interest" description="Disordered" evidence="1">
    <location>
        <begin position="51"/>
        <end position="90"/>
    </location>
</feature>
<dbReference type="GeneID" id="24139935"/>
<gene>
    <name evidence="2" type="ORF">SPRG_18410</name>
</gene>
<protein>
    <submittedName>
        <fullName evidence="2">Uncharacterized protein</fullName>
    </submittedName>
</protein>
<dbReference type="STRING" id="695850.A0A067BD60"/>
<dbReference type="AlphaFoldDB" id="A0A067BD60"/>
<feature type="non-terminal residue" evidence="2">
    <location>
        <position position="90"/>
    </location>
</feature>
<dbReference type="EMBL" id="KK584363">
    <property type="protein sequence ID" value="KDO16058.1"/>
    <property type="molecule type" value="Genomic_DNA"/>
</dbReference>
<feature type="compositionally biased region" description="Low complexity" evidence="1">
    <location>
        <begin position="58"/>
        <end position="90"/>
    </location>
</feature>
<proteinExistence type="predicted"/>
<dbReference type="OrthoDB" id="618098at2759"/>
<dbReference type="VEuPathDB" id="FungiDB:SPRG_18410"/>
<organism evidence="2 3">
    <name type="scientific">Saprolegnia parasitica (strain CBS 223.65)</name>
    <dbReference type="NCBI Taxonomy" id="695850"/>
    <lineage>
        <taxon>Eukaryota</taxon>
        <taxon>Sar</taxon>
        <taxon>Stramenopiles</taxon>
        <taxon>Oomycota</taxon>
        <taxon>Saprolegniomycetes</taxon>
        <taxon>Saprolegniales</taxon>
        <taxon>Saprolegniaceae</taxon>
        <taxon>Saprolegnia</taxon>
    </lineage>
</organism>
<evidence type="ECO:0000313" key="2">
    <source>
        <dbReference type="EMBL" id="KDO16058.1"/>
    </source>
</evidence>
<keyword evidence="3" id="KW-1185">Reference proteome</keyword>
<name>A0A067BD60_SAPPC</name>
<evidence type="ECO:0000256" key="1">
    <source>
        <dbReference type="SAM" id="MobiDB-lite"/>
    </source>
</evidence>